<dbReference type="PANTHER" id="PTHR43736">
    <property type="entry name" value="ADP-RIBOSE PYROPHOSPHATASE"/>
    <property type="match status" value="1"/>
</dbReference>
<dbReference type="InterPro" id="IPR000086">
    <property type="entry name" value="NUDIX_hydrolase_dom"/>
</dbReference>
<evidence type="ECO:0000313" key="3">
    <source>
        <dbReference type="Proteomes" id="UP000033358"/>
    </source>
</evidence>
<dbReference type="InterPro" id="IPR015797">
    <property type="entry name" value="NUDIX_hydrolase-like_dom_sf"/>
</dbReference>
<accession>A0A0F5MND9</accession>
<evidence type="ECO:0000259" key="1">
    <source>
        <dbReference type="PROSITE" id="PS51462"/>
    </source>
</evidence>
<dbReference type="GO" id="GO:0003824">
    <property type="term" value="F:catalytic activity"/>
    <property type="evidence" value="ECO:0007669"/>
    <property type="project" value="UniProtKB-ARBA"/>
</dbReference>
<dbReference type="Gene3D" id="3.90.79.10">
    <property type="entry name" value="Nucleoside Triphosphate Pyrophosphohydrolase"/>
    <property type="match status" value="1"/>
</dbReference>
<evidence type="ECO:0000313" key="2">
    <source>
        <dbReference type="EMBL" id="KKB96290.1"/>
    </source>
</evidence>
<gene>
    <name evidence="2" type="ORF">SZ25_00612</name>
</gene>
<dbReference type="Pfam" id="PF00293">
    <property type="entry name" value="NUDIX"/>
    <property type="match status" value="1"/>
</dbReference>
<dbReference type="CDD" id="cd03674">
    <property type="entry name" value="NUDIX_Hydrolase"/>
    <property type="match status" value="1"/>
</dbReference>
<proteinExistence type="predicted"/>
<dbReference type="EMBL" id="JYHA01000093">
    <property type="protein sequence ID" value="KKB96290.1"/>
    <property type="molecule type" value="Genomic_DNA"/>
</dbReference>
<dbReference type="SUPFAM" id="SSF55811">
    <property type="entry name" value="Nudix"/>
    <property type="match status" value="1"/>
</dbReference>
<organism evidence="2 3">
    <name type="scientific">Candidatus Arcanibacter lacustris</name>
    <dbReference type="NCBI Taxonomy" id="1607817"/>
    <lineage>
        <taxon>Bacteria</taxon>
        <taxon>Pseudomonadati</taxon>
        <taxon>Pseudomonadota</taxon>
        <taxon>Alphaproteobacteria</taxon>
        <taxon>Rickettsiales</taxon>
        <taxon>Candidatus Arcanibacter</taxon>
    </lineage>
</organism>
<feature type="domain" description="Nudix hydrolase" evidence="1">
    <location>
        <begin position="44"/>
        <end position="182"/>
    </location>
</feature>
<comment type="caution">
    <text evidence="2">The sequence shown here is derived from an EMBL/GenBank/DDBJ whole genome shotgun (WGS) entry which is preliminary data.</text>
</comment>
<dbReference type="AlphaFoldDB" id="A0A0F5MND9"/>
<keyword evidence="3" id="KW-1185">Reference proteome</keyword>
<dbReference type="PANTHER" id="PTHR43736:SF1">
    <property type="entry name" value="DIHYDRONEOPTERIN TRIPHOSPHATE DIPHOSPHATASE"/>
    <property type="match status" value="1"/>
</dbReference>
<dbReference type="Proteomes" id="UP000033358">
    <property type="component" value="Unassembled WGS sequence"/>
</dbReference>
<reference evidence="2 3" key="1">
    <citation type="submission" date="2015-02" db="EMBL/GenBank/DDBJ databases">
        <title>Single cell genomics of a rare environmental alphaproteobacterium provides unique insights into Rickettsiaceae evolution.</title>
        <authorList>
            <person name="Martijn J."/>
            <person name="Schulz F."/>
            <person name="Zaremba-Niedzwiedzka K."/>
            <person name="Viklund J."/>
            <person name="Stepanauskas R."/>
            <person name="Andersson S.G.E."/>
            <person name="Horn M."/>
            <person name="Guy L."/>
            <person name="Ettema T.J.G."/>
        </authorList>
    </citation>
    <scope>NUCLEOTIDE SEQUENCE [LARGE SCALE GENOMIC DNA]</scope>
    <source>
        <strain evidence="2 3">SCGC AAA041-L04</strain>
    </source>
</reference>
<protein>
    <recommendedName>
        <fullName evidence="1">Nudix hydrolase domain-containing protein</fullName>
    </recommendedName>
</protein>
<dbReference type="PROSITE" id="PS51462">
    <property type="entry name" value="NUDIX"/>
    <property type="match status" value="1"/>
</dbReference>
<name>A0A0F5MND9_9RICK</name>
<sequence>MHRNKLLNLINNFNPKDLMENNHKNNILNFINNNKDCFERSLSEGHITGSCWLINHDNSKFLLLHHQKLDIWVQPGGHADGDSDILGVTIKEAQEETGIIDIEPVSDEIFDIDIHKIPANSKDAAHLHYDVRFLLRVKNDQEPIRNRESKDIKWFDKNTHSLPTSELSVTRMHDKWLELEAY</sequence>